<evidence type="ECO:0000256" key="1">
    <source>
        <dbReference type="SAM" id="MobiDB-lite"/>
    </source>
</evidence>
<dbReference type="PANTHER" id="PTHR33640">
    <property type="entry name" value="TRANSMEMBRANE PROTEIN"/>
    <property type="match status" value="1"/>
</dbReference>
<keyword evidence="2" id="KW-1133">Transmembrane helix</keyword>
<accession>A0A2C9WDX8</accession>
<evidence type="ECO:0000313" key="3">
    <source>
        <dbReference type="EMBL" id="OAY57437.1"/>
    </source>
</evidence>
<feature type="region of interest" description="Disordered" evidence="1">
    <location>
        <begin position="151"/>
        <end position="201"/>
    </location>
</feature>
<dbReference type="Proteomes" id="UP000091857">
    <property type="component" value="Chromosome 2"/>
</dbReference>
<keyword evidence="2" id="KW-0812">Transmembrane</keyword>
<sequence length="277" mass="31721">MDLFNFDHVKAEKTGAIIWYNHLPNLRKLFRLIEFCLALVFLFWIFNRLPFAIRISGEFFMRTAGVIASPIFVFFLCNAIIATLIAKSGRFSGENPATDNAETEFYEELLKNNENRCSKPLSENPSSPPRLPSHATKEMEYQDKEIISQVNNTTQTDKNGDGAVDMELYSSSDSDSDTDSHNPRVYRRSKSEKLERKPAEKVKAKKLRRSETEKCMNAVKSTGGEGLCPEDELSDEEFQRAIDEFIAKHLRFRRQESLAVVLQNHSSIPETEKNLKN</sequence>
<feature type="transmembrane region" description="Helical" evidence="2">
    <location>
        <begin position="29"/>
        <end position="47"/>
    </location>
</feature>
<dbReference type="Gramene" id="Manes.02G096700.1.v8.1">
    <property type="protein sequence ID" value="Manes.02G096700.1.v8.1.CDS.1"/>
    <property type="gene ID" value="Manes.02G096700.v8.1"/>
</dbReference>
<organism evidence="3 4">
    <name type="scientific">Manihot esculenta</name>
    <name type="common">Cassava</name>
    <name type="synonym">Jatropha manihot</name>
    <dbReference type="NCBI Taxonomy" id="3983"/>
    <lineage>
        <taxon>Eukaryota</taxon>
        <taxon>Viridiplantae</taxon>
        <taxon>Streptophyta</taxon>
        <taxon>Embryophyta</taxon>
        <taxon>Tracheophyta</taxon>
        <taxon>Spermatophyta</taxon>
        <taxon>Magnoliopsida</taxon>
        <taxon>eudicotyledons</taxon>
        <taxon>Gunneridae</taxon>
        <taxon>Pentapetalae</taxon>
        <taxon>rosids</taxon>
        <taxon>fabids</taxon>
        <taxon>Malpighiales</taxon>
        <taxon>Euphorbiaceae</taxon>
        <taxon>Crotonoideae</taxon>
        <taxon>Manihoteae</taxon>
        <taxon>Manihot</taxon>
    </lineage>
</organism>
<proteinExistence type="predicted"/>
<evidence type="ECO:0000256" key="2">
    <source>
        <dbReference type="SAM" id="Phobius"/>
    </source>
</evidence>
<keyword evidence="2" id="KW-0472">Membrane</keyword>
<keyword evidence="4" id="KW-1185">Reference proteome</keyword>
<evidence type="ECO:0008006" key="5">
    <source>
        <dbReference type="Google" id="ProtNLM"/>
    </source>
</evidence>
<protein>
    <recommendedName>
        <fullName evidence="5">DUF4408 domain-containing protein</fullName>
    </recommendedName>
</protein>
<dbReference type="STRING" id="3983.A0A2C9WDX8"/>
<gene>
    <name evidence="3" type="ORF">MANES_02G096700v8</name>
</gene>
<reference evidence="4" key="1">
    <citation type="journal article" date="2016" name="Nat. Biotechnol.">
        <title>Sequencing wild and cultivated cassava and related species reveals extensive interspecific hybridization and genetic diversity.</title>
        <authorList>
            <person name="Bredeson J.V."/>
            <person name="Lyons J.B."/>
            <person name="Prochnik S.E."/>
            <person name="Wu G.A."/>
            <person name="Ha C.M."/>
            <person name="Edsinger-Gonzales E."/>
            <person name="Grimwood J."/>
            <person name="Schmutz J."/>
            <person name="Rabbi I.Y."/>
            <person name="Egesi C."/>
            <person name="Nauluvula P."/>
            <person name="Lebot V."/>
            <person name="Ndunguru J."/>
            <person name="Mkamilo G."/>
            <person name="Bart R.S."/>
            <person name="Setter T.L."/>
            <person name="Gleadow R.M."/>
            <person name="Kulakow P."/>
            <person name="Ferguson M.E."/>
            <person name="Rounsley S."/>
            <person name="Rokhsar D.S."/>
        </authorList>
    </citation>
    <scope>NUCLEOTIDE SEQUENCE [LARGE SCALE GENOMIC DNA]</scope>
    <source>
        <strain evidence="4">cv. AM560-2</strain>
    </source>
</reference>
<feature type="transmembrane region" description="Helical" evidence="2">
    <location>
        <begin position="59"/>
        <end position="86"/>
    </location>
</feature>
<comment type="caution">
    <text evidence="3">The sequence shown here is derived from an EMBL/GenBank/DDBJ whole genome shotgun (WGS) entry which is preliminary data.</text>
</comment>
<evidence type="ECO:0000313" key="4">
    <source>
        <dbReference type="Proteomes" id="UP000091857"/>
    </source>
</evidence>
<feature type="region of interest" description="Disordered" evidence="1">
    <location>
        <begin position="116"/>
        <end position="137"/>
    </location>
</feature>
<feature type="compositionally biased region" description="Basic and acidic residues" evidence="1">
    <location>
        <begin position="189"/>
        <end position="201"/>
    </location>
</feature>
<dbReference type="EMBL" id="CM004388">
    <property type="protein sequence ID" value="OAY57437.1"/>
    <property type="molecule type" value="Genomic_DNA"/>
</dbReference>
<dbReference type="PANTHER" id="PTHR33640:SF3">
    <property type="entry name" value="DUF4408 DOMAIN-CONTAINING PROTEIN"/>
    <property type="match status" value="1"/>
</dbReference>
<name>A0A2C9WDX8_MANES</name>
<dbReference type="AlphaFoldDB" id="A0A2C9WDX8"/>
<dbReference type="OrthoDB" id="1916829at2759"/>